<keyword evidence="5 7" id="KW-0472">Membrane</keyword>
<feature type="transmembrane region" description="Helical" evidence="7">
    <location>
        <begin position="64"/>
        <end position="84"/>
    </location>
</feature>
<feature type="compositionally biased region" description="Pro residues" evidence="6">
    <location>
        <begin position="19"/>
        <end position="30"/>
    </location>
</feature>
<dbReference type="InterPro" id="IPR000620">
    <property type="entry name" value="EamA_dom"/>
</dbReference>
<evidence type="ECO:0000256" key="7">
    <source>
        <dbReference type="SAM" id="Phobius"/>
    </source>
</evidence>
<dbReference type="InterPro" id="IPR050638">
    <property type="entry name" value="AA-Vitamin_Transporters"/>
</dbReference>
<feature type="domain" description="EamA" evidence="8">
    <location>
        <begin position="42"/>
        <end position="169"/>
    </location>
</feature>
<feature type="transmembrane region" description="Helical" evidence="7">
    <location>
        <begin position="35"/>
        <end position="58"/>
    </location>
</feature>
<feature type="transmembrane region" description="Helical" evidence="7">
    <location>
        <begin position="155"/>
        <end position="175"/>
    </location>
</feature>
<evidence type="ECO:0000256" key="5">
    <source>
        <dbReference type="ARBA" id="ARBA00023136"/>
    </source>
</evidence>
<feature type="transmembrane region" description="Helical" evidence="7">
    <location>
        <begin position="275"/>
        <end position="292"/>
    </location>
</feature>
<keyword evidence="4 7" id="KW-1133">Transmembrane helix</keyword>
<dbReference type="PANTHER" id="PTHR32322">
    <property type="entry name" value="INNER MEMBRANE TRANSPORTER"/>
    <property type="match status" value="1"/>
</dbReference>
<dbReference type="OrthoDB" id="9809509at2"/>
<gene>
    <name evidence="9" type="ORF">H0A68_12615</name>
</gene>
<evidence type="ECO:0000256" key="2">
    <source>
        <dbReference type="ARBA" id="ARBA00007362"/>
    </source>
</evidence>
<organism evidence="9 10">
    <name type="scientific">Allopusillimonas soli</name>
    <dbReference type="NCBI Taxonomy" id="659016"/>
    <lineage>
        <taxon>Bacteria</taxon>
        <taxon>Pseudomonadati</taxon>
        <taxon>Pseudomonadota</taxon>
        <taxon>Betaproteobacteria</taxon>
        <taxon>Burkholderiales</taxon>
        <taxon>Alcaligenaceae</taxon>
        <taxon>Allopusillimonas</taxon>
    </lineage>
</organism>
<feature type="region of interest" description="Disordered" evidence="6">
    <location>
        <begin position="1"/>
        <end position="31"/>
    </location>
</feature>
<feature type="transmembrane region" description="Helical" evidence="7">
    <location>
        <begin position="181"/>
        <end position="199"/>
    </location>
</feature>
<proteinExistence type="inferred from homology"/>
<evidence type="ECO:0000256" key="1">
    <source>
        <dbReference type="ARBA" id="ARBA00004141"/>
    </source>
</evidence>
<feature type="transmembrane region" description="Helical" evidence="7">
    <location>
        <begin position="211"/>
        <end position="231"/>
    </location>
</feature>
<feature type="transmembrane region" description="Helical" evidence="7">
    <location>
        <begin position="96"/>
        <end position="118"/>
    </location>
</feature>
<protein>
    <submittedName>
        <fullName evidence="9">DMT family transporter</fullName>
    </submittedName>
</protein>
<keyword evidence="3 7" id="KW-0812">Transmembrane</keyword>
<feature type="transmembrane region" description="Helical" evidence="7">
    <location>
        <begin position="298"/>
        <end position="315"/>
    </location>
</feature>
<evidence type="ECO:0000256" key="6">
    <source>
        <dbReference type="SAM" id="MobiDB-lite"/>
    </source>
</evidence>
<sequence>MRRSAGSHTPHPRSSQPAAPLPEGTPPGRPTTPRWLSAGPALFVLLWSFGFVFLKLGVADADPLTFLALRYACVVAILLIPFAWLRPPLPRGRQAWLGTVGTGLLLQAGYFSFAYLSLKLGMSAGALALITSQQPILVGLLAPMMAGERVGTRHWAGLTLGVAGAVLVITSQSAIGLGSASGMACAALALLTLSASTLWEKRYGVTLHPVSANLVQYVVGLAVTAPLAMLLEPMHIHWTPGLLASLAYLVLGNSLVAISLLLAMIRYGEAARVSALFFLVPPVTALLAFLMLGESLAAHAWAGIALAAAGIYLVMRPGPRRTS</sequence>
<dbReference type="Pfam" id="PF00892">
    <property type="entry name" value="EamA"/>
    <property type="match status" value="2"/>
</dbReference>
<dbReference type="EMBL" id="JACCEW010000003">
    <property type="protein sequence ID" value="NYT37721.1"/>
    <property type="molecule type" value="Genomic_DNA"/>
</dbReference>
<dbReference type="InterPro" id="IPR037185">
    <property type="entry name" value="EmrE-like"/>
</dbReference>
<dbReference type="AlphaFoldDB" id="A0A853FH01"/>
<dbReference type="Proteomes" id="UP000580517">
    <property type="component" value="Unassembled WGS sequence"/>
</dbReference>
<reference evidence="9 10" key="1">
    <citation type="submission" date="2020-07" db="EMBL/GenBank/DDBJ databases">
        <title>Taxonomic revisions and descriptions of new bacterial species based on genomic comparisons in the high-G+C-content subgroup of the family Alcaligenaceae.</title>
        <authorList>
            <person name="Szabo A."/>
            <person name="Felfoldi T."/>
        </authorList>
    </citation>
    <scope>NUCLEOTIDE SEQUENCE [LARGE SCALE GENOMIC DNA]</scope>
    <source>
        <strain evidence="9 10">DSM 25264</strain>
    </source>
</reference>
<dbReference type="GO" id="GO:0016020">
    <property type="term" value="C:membrane"/>
    <property type="evidence" value="ECO:0007669"/>
    <property type="project" value="UniProtKB-SubCell"/>
</dbReference>
<comment type="similarity">
    <text evidence="2">Belongs to the EamA transporter family.</text>
</comment>
<evidence type="ECO:0000313" key="9">
    <source>
        <dbReference type="EMBL" id="NYT37721.1"/>
    </source>
</evidence>
<dbReference type="PANTHER" id="PTHR32322:SF2">
    <property type="entry name" value="EAMA DOMAIN-CONTAINING PROTEIN"/>
    <property type="match status" value="1"/>
</dbReference>
<dbReference type="SUPFAM" id="SSF103481">
    <property type="entry name" value="Multidrug resistance efflux transporter EmrE"/>
    <property type="match status" value="2"/>
</dbReference>
<comment type="caution">
    <text evidence="9">The sequence shown here is derived from an EMBL/GenBank/DDBJ whole genome shotgun (WGS) entry which is preliminary data.</text>
</comment>
<comment type="subcellular location">
    <subcellularLocation>
        <location evidence="1">Membrane</location>
        <topology evidence="1">Multi-pass membrane protein</topology>
    </subcellularLocation>
</comment>
<accession>A0A853FH01</accession>
<evidence type="ECO:0000256" key="4">
    <source>
        <dbReference type="ARBA" id="ARBA00022989"/>
    </source>
</evidence>
<feature type="domain" description="EamA" evidence="8">
    <location>
        <begin position="181"/>
        <end position="315"/>
    </location>
</feature>
<evidence type="ECO:0000256" key="3">
    <source>
        <dbReference type="ARBA" id="ARBA00022692"/>
    </source>
</evidence>
<keyword evidence="10" id="KW-1185">Reference proteome</keyword>
<name>A0A853FH01_9BURK</name>
<evidence type="ECO:0000313" key="10">
    <source>
        <dbReference type="Proteomes" id="UP000580517"/>
    </source>
</evidence>
<evidence type="ECO:0000259" key="8">
    <source>
        <dbReference type="Pfam" id="PF00892"/>
    </source>
</evidence>
<feature type="transmembrane region" description="Helical" evidence="7">
    <location>
        <begin position="243"/>
        <end position="263"/>
    </location>
</feature>